<keyword evidence="2" id="KW-0732">Signal</keyword>
<evidence type="ECO:0000256" key="1">
    <source>
        <dbReference type="SAM" id="MobiDB-lite"/>
    </source>
</evidence>
<evidence type="ECO:0000313" key="3">
    <source>
        <dbReference type="EMBL" id="CAA9493556.1"/>
    </source>
</evidence>
<feature type="non-terminal residue" evidence="3">
    <location>
        <position position="64"/>
    </location>
</feature>
<feature type="region of interest" description="Disordered" evidence="1">
    <location>
        <begin position="41"/>
        <end position="64"/>
    </location>
</feature>
<proteinExistence type="predicted"/>
<protein>
    <submittedName>
        <fullName evidence="3">Uncharacterized protein</fullName>
    </submittedName>
</protein>
<dbReference type="AlphaFoldDB" id="A0A6J4SA75"/>
<accession>A0A6J4SA75</accession>
<reference evidence="3" key="1">
    <citation type="submission" date="2020-02" db="EMBL/GenBank/DDBJ databases">
        <authorList>
            <person name="Meier V. D."/>
        </authorList>
    </citation>
    <scope>NUCLEOTIDE SEQUENCE</scope>
    <source>
        <strain evidence="3">AVDCRST_MAG44</strain>
    </source>
</reference>
<dbReference type="EMBL" id="CADCVY010000024">
    <property type="protein sequence ID" value="CAA9493556.1"/>
    <property type="molecule type" value="Genomic_DNA"/>
</dbReference>
<sequence length="64" mass="6798">WHRPFSGFCLLSSWLTRCCAVAATNDSLASSAWSARSRRSLSVSAAPALPGCGDQRGGGRSRRT</sequence>
<organism evidence="3">
    <name type="scientific">uncultured Sphingomonas sp</name>
    <dbReference type="NCBI Taxonomy" id="158754"/>
    <lineage>
        <taxon>Bacteria</taxon>
        <taxon>Pseudomonadati</taxon>
        <taxon>Pseudomonadota</taxon>
        <taxon>Alphaproteobacteria</taxon>
        <taxon>Sphingomonadales</taxon>
        <taxon>Sphingomonadaceae</taxon>
        <taxon>Sphingomonas</taxon>
        <taxon>environmental samples</taxon>
    </lineage>
</organism>
<feature type="chain" id="PRO_5026718076" evidence="2">
    <location>
        <begin position="23"/>
        <end position="64"/>
    </location>
</feature>
<evidence type="ECO:0000256" key="2">
    <source>
        <dbReference type="SAM" id="SignalP"/>
    </source>
</evidence>
<feature type="non-terminal residue" evidence="3">
    <location>
        <position position="1"/>
    </location>
</feature>
<name>A0A6J4SA75_9SPHN</name>
<gene>
    <name evidence="3" type="ORF">AVDCRST_MAG44-353</name>
</gene>
<feature type="signal peptide" evidence="2">
    <location>
        <begin position="1"/>
        <end position="22"/>
    </location>
</feature>